<keyword evidence="4" id="KW-1185">Reference proteome</keyword>
<feature type="transmembrane region" description="Helical" evidence="1">
    <location>
        <begin position="235"/>
        <end position="259"/>
    </location>
</feature>
<organism evidence="3 4">
    <name type="scientific">Methylophilus aquaticus</name>
    <dbReference type="NCBI Taxonomy" id="1971610"/>
    <lineage>
        <taxon>Bacteria</taxon>
        <taxon>Pseudomonadati</taxon>
        <taxon>Pseudomonadota</taxon>
        <taxon>Betaproteobacteria</taxon>
        <taxon>Nitrosomonadales</taxon>
        <taxon>Methylophilaceae</taxon>
        <taxon>Methylophilus</taxon>
    </lineage>
</organism>
<comment type="caution">
    <text evidence="3">The sequence shown here is derived from an EMBL/GenBank/DDBJ whole genome shotgun (WGS) entry which is preliminary data.</text>
</comment>
<dbReference type="EMBL" id="JAVCAP010000001">
    <property type="protein sequence ID" value="MDP8566367.1"/>
    <property type="molecule type" value="Genomic_DNA"/>
</dbReference>
<evidence type="ECO:0000259" key="2">
    <source>
        <dbReference type="Pfam" id="PF00535"/>
    </source>
</evidence>
<dbReference type="Proteomes" id="UP001225906">
    <property type="component" value="Unassembled WGS sequence"/>
</dbReference>
<dbReference type="PANTHER" id="PTHR48090:SF6">
    <property type="entry name" value="SLR5056 PROTEIN"/>
    <property type="match status" value="1"/>
</dbReference>
<feature type="transmembrane region" description="Helical" evidence="1">
    <location>
        <begin position="271"/>
        <end position="294"/>
    </location>
</feature>
<evidence type="ECO:0000313" key="4">
    <source>
        <dbReference type="Proteomes" id="UP001225906"/>
    </source>
</evidence>
<dbReference type="InterPro" id="IPR001173">
    <property type="entry name" value="Glyco_trans_2-like"/>
</dbReference>
<keyword evidence="1" id="KW-0812">Transmembrane</keyword>
<dbReference type="CDD" id="cd04179">
    <property type="entry name" value="DPM_DPG-synthase_like"/>
    <property type="match status" value="1"/>
</dbReference>
<dbReference type="InterPro" id="IPR050256">
    <property type="entry name" value="Glycosyltransferase_2"/>
</dbReference>
<protein>
    <submittedName>
        <fullName evidence="3">Glycosyltransferase family 2 protein</fullName>
    </submittedName>
</protein>
<dbReference type="PANTHER" id="PTHR48090">
    <property type="entry name" value="UNDECAPRENYL-PHOSPHATE 4-DEOXY-4-FORMAMIDO-L-ARABINOSE TRANSFERASE-RELATED"/>
    <property type="match status" value="1"/>
</dbReference>
<evidence type="ECO:0000313" key="3">
    <source>
        <dbReference type="EMBL" id="MDP8566367.1"/>
    </source>
</evidence>
<evidence type="ECO:0000256" key="1">
    <source>
        <dbReference type="SAM" id="Phobius"/>
    </source>
</evidence>
<dbReference type="RefSeq" id="WP_306388073.1">
    <property type="nucleotide sequence ID" value="NZ_JAVCAP010000001.1"/>
</dbReference>
<proteinExistence type="predicted"/>
<dbReference type="Pfam" id="PF00535">
    <property type="entry name" value="Glycos_transf_2"/>
    <property type="match status" value="1"/>
</dbReference>
<keyword evidence="1" id="KW-1133">Transmembrane helix</keyword>
<name>A0ABT9JP66_9PROT</name>
<dbReference type="Gene3D" id="3.90.550.10">
    <property type="entry name" value="Spore Coat Polysaccharide Biosynthesis Protein SpsA, Chain A"/>
    <property type="match status" value="1"/>
</dbReference>
<sequence>MKKLIIQIPCFNEAETLAIALAAIPKSVEGFDCVELLVIDDGSRDHTAQIARDCGVQHVVQHTKNQGLARAFMTGIQAGLQAGADVIVNTDADNQYEAKDIPKLVAPILAGQADIVIGARPIDEIEHFSWSKKLLQKLGSWAVRTASRTKIPDAPSGFRAYSRHAAQNIVVFSEYTYTIETIIQAGQKNMAILSVPIRTNADLRPSRLVKSIASYVRRSIGTIIRIYAIYRPMRFFGTIGAVLFGLGFLLGLRFLYHFLQGDGNGHIQSVILAGALLVMGFQTMLVAFLADLLAANRKLSEEIRLILIQQQDQN</sequence>
<dbReference type="SUPFAM" id="SSF53448">
    <property type="entry name" value="Nucleotide-diphospho-sugar transferases"/>
    <property type="match status" value="1"/>
</dbReference>
<accession>A0ABT9JP66</accession>
<reference evidence="4" key="1">
    <citation type="journal article" date="2019" name="Int. J. Syst. Evol. Microbiol.">
        <title>The Global Catalogue of Microorganisms (GCM) 10K type strain sequencing project: providing services to taxonomists for standard genome sequencing and annotation.</title>
        <authorList>
            <consortium name="The Broad Institute Genomics Platform"/>
            <consortium name="The Broad Institute Genome Sequencing Center for Infectious Disease"/>
            <person name="Wu L."/>
            <person name="Ma J."/>
        </authorList>
    </citation>
    <scope>NUCLEOTIDE SEQUENCE [LARGE SCALE GENOMIC DNA]</scope>
    <source>
        <strain evidence="4">VKM B-3159</strain>
    </source>
</reference>
<feature type="domain" description="Glycosyltransferase 2-like" evidence="2">
    <location>
        <begin position="8"/>
        <end position="168"/>
    </location>
</feature>
<gene>
    <name evidence="3" type="ORF">Q9291_00770</name>
</gene>
<keyword evidence="1" id="KW-0472">Membrane</keyword>
<dbReference type="InterPro" id="IPR029044">
    <property type="entry name" value="Nucleotide-diphossugar_trans"/>
</dbReference>